<dbReference type="EMBL" id="JABXOR010001425">
    <property type="protein sequence ID" value="NVP02900.1"/>
    <property type="molecule type" value="Genomic_DNA"/>
</dbReference>
<comment type="caution">
    <text evidence="2">The sequence shown here is derived from an EMBL/GenBank/DDBJ whole genome shotgun (WGS) entry which is preliminary data.</text>
</comment>
<reference evidence="2 4" key="2">
    <citation type="submission" date="2020-06" db="EMBL/GenBank/DDBJ databases">
        <title>Photobacterium damselae subsp. damselae comparative genomics.</title>
        <authorList>
            <person name="Osorio C.R."/>
        </authorList>
    </citation>
    <scope>NUCLEOTIDE SEQUENCE [LARGE SCALE GENOMIC DNA]</scope>
    <source>
        <strain evidence="2 4">TW250/03</strain>
    </source>
</reference>
<dbReference type="EMBL" id="VZUQ01000087">
    <property type="protein sequence ID" value="KAB1176225.1"/>
    <property type="molecule type" value="Genomic_DNA"/>
</dbReference>
<dbReference type="Gene3D" id="1.10.238.160">
    <property type="match status" value="1"/>
</dbReference>
<organism evidence="2 4">
    <name type="scientific">Photobacterium damselae subsp. damselae</name>
    <name type="common">Listonella damsela</name>
    <dbReference type="NCBI Taxonomy" id="85581"/>
    <lineage>
        <taxon>Bacteria</taxon>
        <taxon>Pseudomonadati</taxon>
        <taxon>Pseudomonadota</taxon>
        <taxon>Gammaproteobacteria</taxon>
        <taxon>Vibrionales</taxon>
        <taxon>Vibrionaceae</taxon>
        <taxon>Photobacterium</taxon>
    </lineage>
</organism>
<dbReference type="Pfam" id="PF05930">
    <property type="entry name" value="Phage_AlpA"/>
    <property type="match status" value="1"/>
</dbReference>
<dbReference type="Proteomes" id="UP000480943">
    <property type="component" value="Unassembled WGS sequence"/>
</dbReference>
<protein>
    <submittedName>
        <fullName evidence="2">AlpA family phage regulatory protein</fullName>
    </submittedName>
</protein>
<gene>
    <name evidence="1" type="ORF">F6450_18375</name>
    <name evidence="2" type="ORF">HWA77_22070</name>
</gene>
<proteinExistence type="predicted"/>
<dbReference type="Proteomes" id="UP000533429">
    <property type="component" value="Unassembled WGS sequence"/>
</dbReference>
<name>A0A850R250_PHODD</name>
<evidence type="ECO:0000313" key="2">
    <source>
        <dbReference type="EMBL" id="NVP02900.1"/>
    </source>
</evidence>
<evidence type="ECO:0000313" key="4">
    <source>
        <dbReference type="Proteomes" id="UP000533429"/>
    </source>
</evidence>
<reference evidence="1 3" key="1">
    <citation type="submission" date="2019-09" db="EMBL/GenBank/DDBJ databases">
        <title>Photobacterium damselae subsp. damselae CDC-2227-81, a human clinical isolate.</title>
        <authorList>
            <person name="Osorio C.R."/>
        </authorList>
    </citation>
    <scope>NUCLEOTIDE SEQUENCE [LARGE SCALE GENOMIC DNA]</scope>
    <source>
        <strain evidence="1 3">CDC-2227-81</strain>
    </source>
</reference>
<dbReference type="InterPro" id="IPR010260">
    <property type="entry name" value="AlpA"/>
</dbReference>
<evidence type="ECO:0000313" key="1">
    <source>
        <dbReference type="EMBL" id="KAB1176225.1"/>
    </source>
</evidence>
<accession>A0A850R250</accession>
<dbReference type="AlphaFoldDB" id="A0A850R250"/>
<sequence length="74" mass="8408">MRNSQAFQHMGISRSTFYSQIKTGLLPQPIRLGPNSVAWLKHELDAVLSARICGYDDDALQELVTNLISERQNY</sequence>
<evidence type="ECO:0000313" key="3">
    <source>
        <dbReference type="Proteomes" id="UP000480943"/>
    </source>
</evidence>